<keyword evidence="2" id="KW-0812">Transmembrane</keyword>
<dbReference type="AlphaFoldDB" id="A0A6J4LTS4"/>
<evidence type="ECO:0000313" key="3">
    <source>
        <dbReference type="EMBL" id="CAA9340609.1"/>
    </source>
</evidence>
<keyword evidence="2" id="KW-0472">Membrane</keyword>
<feature type="transmembrane region" description="Helical" evidence="2">
    <location>
        <begin position="52"/>
        <end position="70"/>
    </location>
</feature>
<evidence type="ECO:0000256" key="2">
    <source>
        <dbReference type="SAM" id="Phobius"/>
    </source>
</evidence>
<name>A0A6J4LTS4_9ACTN</name>
<sequence length="104" mass="11049">MSGKAQNMAGLASMLAATAVTKKVLDKVWRLGSGGKTPPNDPADPDVELREAVVWSVLSGIAVSMVRLAMARRMAAKERHDNRVAELVTGKRPRGDKAAKTLAP</sequence>
<organism evidence="3">
    <name type="scientific">uncultured Nocardioidaceae bacterium</name>
    <dbReference type="NCBI Taxonomy" id="253824"/>
    <lineage>
        <taxon>Bacteria</taxon>
        <taxon>Bacillati</taxon>
        <taxon>Actinomycetota</taxon>
        <taxon>Actinomycetes</taxon>
        <taxon>Propionibacteriales</taxon>
        <taxon>Nocardioidaceae</taxon>
        <taxon>environmental samples</taxon>
    </lineage>
</organism>
<proteinExistence type="predicted"/>
<feature type="compositionally biased region" description="Basic and acidic residues" evidence="1">
    <location>
        <begin position="93"/>
        <end position="104"/>
    </location>
</feature>
<reference evidence="3" key="1">
    <citation type="submission" date="2020-02" db="EMBL/GenBank/DDBJ databases">
        <authorList>
            <person name="Meier V. D."/>
        </authorList>
    </citation>
    <scope>NUCLEOTIDE SEQUENCE</scope>
    <source>
        <strain evidence="3">AVDCRST_MAG36</strain>
    </source>
</reference>
<gene>
    <name evidence="3" type="ORF">AVDCRST_MAG36-1382</name>
</gene>
<dbReference type="InterPro" id="IPR025329">
    <property type="entry name" value="DUF4235"/>
</dbReference>
<dbReference type="EMBL" id="CADCUH010000088">
    <property type="protein sequence ID" value="CAA9340609.1"/>
    <property type="molecule type" value="Genomic_DNA"/>
</dbReference>
<protein>
    <recommendedName>
        <fullName evidence="4">DUF4235 domain-containing protein</fullName>
    </recommendedName>
</protein>
<evidence type="ECO:0000256" key="1">
    <source>
        <dbReference type="SAM" id="MobiDB-lite"/>
    </source>
</evidence>
<feature type="region of interest" description="Disordered" evidence="1">
    <location>
        <begin position="79"/>
        <end position="104"/>
    </location>
</feature>
<evidence type="ECO:0008006" key="4">
    <source>
        <dbReference type="Google" id="ProtNLM"/>
    </source>
</evidence>
<accession>A0A6J4LTS4</accession>
<dbReference type="Pfam" id="PF14019">
    <property type="entry name" value="DUF4235"/>
    <property type="match status" value="1"/>
</dbReference>
<keyword evidence="2" id="KW-1133">Transmembrane helix</keyword>